<evidence type="ECO:0000256" key="1">
    <source>
        <dbReference type="ARBA" id="ARBA00003234"/>
    </source>
</evidence>
<protein>
    <recommendedName>
        <fullName evidence="8 9">tRNA-2-methylthio-N(6)-dimethylallyladenosine synthase</fullName>
        <ecNumber evidence="8 9">2.8.4.3</ecNumber>
    </recommendedName>
    <alternativeName>
        <fullName evidence="9">(Dimethylallyl)adenosine tRNA methylthiotransferase MiaB</fullName>
    </alternativeName>
    <alternativeName>
        <fullName evidence="9">tRNA-i(6)A37 methylthiotransferase</fullName>
    </alternativeName>
</protein>
<dbReference type="PROSITE" id="PS51449">
    <property type="entry name" value="MTTASE_N"/>
    <property type="match status" value="1"/>
</dbReference>
<feature type="binding site" evidence="9">
    <location>
        <position position="63"/>
    </location>
    <ligand>
        <name>[4Fe-4S] cluster</name>
        <dbReference type="ChEBI" id="CHEBI:49883"/>
        <label>1</label>
    </ligand>
</feature>
<feature type="binding site" evidence="9">
    <location>
        <position position="97"/>
    </location>
    <ligand>
        <name>[4Fe-4S] cluster</name>
        <dbReference type="ChEBI" id="CHEBI:49883"/>
        <label>1</label>
    </ligand>
</feature>
<comment type="subunit">
    <text evidence="9">Monomer.</text>
</comment>
<keyword evidence="6 9" id="KW-0408">Iron</keyword>
<dbReference type="InterPro" id="IPR020612">
    <property type="entry name" value="Methylthiotransferase_CS"/>
</dbReference>
<comment type="cofactor">
    <cofactor evidence="9">
        <name>[4Fe-4S] cluster</name>
        <dbReference type="ChEBI" id="CHEBI:49883"/>
    </cofactor>
    <text evidence="9">Binds 2 [4Fe-4S] clusters. One cluster is coordinated with 3 cysteines and an exchangeable S-adenosyl-L-methionine.</text>
</comment>
<comment type="function">
    <text evidence="1 9">Catalyzes the methylthiolation of N6-(dimethylallyl)adenosine (i(6)A), leading to the formation of 2-methylthio-N6-(dimethylallyl)adenosine (ms(2)i(6)A) at position 37 in tRNAs that read codons beginning with uridine.</text>
</comment>
<dbReference type="SFLD" id="SFLDF00273">
    <property type="entry name" value="(dimethylallyl)adenosine_tRNA"/>
    <property type="match status" value="1"/>
</dbReference>
<evidence type="ECO:0000259" key="11">
    <source>
        <dbReference type="PROSITE" id="PS51449"/>
    </source>
</evidence>
<dbReference type="NCBIfam" id="TIGR01574">
    <property type="entry name" value="miaB-methiolase"/>
    <property type="match status" value="1"/>
</dbReference>
<dbReference type="EMBL" id="JAHLPM010000004">
    <property type="protein sequence ID" value="MBU5437623.1"/>
    <property type="molecule type" value="Genomic_DNA"/>
</dbReference>
<organism evidence="13 14">
    <name type="scientific">Tissierella simiarum</name>
    <dbReference type="NCBI Taxonomy" id="2841534"/>
    <lineage>
        <taxon>Bacteria</taxon>
        <taxon>Bacillati</taxon>
        <taxon>Bacillota</taxon>
        <taxon>Tissierellia</taxon>
        <taxon>Tissierellales</taxon>
        <taxon>Tissierellaceae</taxon>
        <taxon>Tissierella</taxon>
    </lineage>
</organism>
<feature type="domain" description="Radical SAM core" evidence="12">
    <location>
        <begin position="159"/>
        <end position="389"/>
    </location>
</feature>
<comment type="subcellular location">
    <subcellularLocation>
        <location evidence="9">Cytoplasm</location>
    </subcellularLocation>
</comment>
<dbReference type="Pfam" id="PF04055">
    <property type="entry name" value="Radical_SAM"/>
    <property type="match status" value="1"/>
</dbReference>
<dbReference type="GO" id="GO:0035597">
    <property type="term" value="F:tRNA-2-methylthio-N(6)-dimethylallyladenosine(37) synthase activity"/>
    <property type="evidence" value="ECO:0007669"/>
    <property type="project" value="UniProtKB-EC"/>
</dbReference>
<evidence type="ECO:0000259" key="12">
    <source>
        <dbReference type="PROSITE" id="PS51918"/>
    </source>
</evidence>
<accession>A0ABS6E3Z1</accession>
<feature type="binding site" evidence="9">
    <location>
        <position position="177"/>
    </location>
    <ligand>
        <name>[4Fe-4S] cluster</name>
        <dbReference type="ChEBI" id="CHEBI:49883"/>
        <label>2</label>
        <note>4Fe-4S-S-AdoMet</note>
    </ligand>
</feature>
<dbReference type="RefSeq" id="WP_216518205.1">
    <property type="nucleotide sequence ID" value="NZ_JAHLPM010000004.1"/>
</dbReference>
<comment type="caution">
    <text evidence="13">The sequence shown here is derived from an EMBL/GenBank/DDBJ whole genome shotgun (WGS) entry which is preliminary data.</text>
</comment>
<feature type="binding site" evidence="9">
    <location>
        <position position="173"/>
    </location>
    <ligand>
        <name>[4Fe-4S] cluster</name>
        <dbReference type="ChEBI" id="CHEBI:49883"/>
        <label>2</label>
        <note>4Fe-4S-S-AdoMet</note>
    </ligand>
</feature>
<dbReference type="PROSITE" id="PS01278">
    <property type="entry name" value="MTTASE_RADICAL"/>
    <property type="match status" value="1"/>
</dbReference>
<dbReference type="CDD" id="cd01335">
    <property type="entry name" value="Radical_SAM"/>
    <property type="match status" value="1"/>
</dbReference>
<dbReference type="Pfam" id="PF00919">
    <property type="entry name" value="UPF0004"/>
    <property type="match status" value="1"/>
</dbReference>
<evidence type="ECO:0000256" key="5">
    <source>
        <dbReference type="ARBA" id="ARBA00022723"/>
    </source>
</evidence>
<dbReference type="PROSITE" id="PS50926">
    <property type="entry name" value="TRAM"/>
    <property type="match status" value="1"/>
</dbReference>
<keyword evidence="5 9" id="KW-0479">Metal-binding</keyword>
<comment type="similarity">
    <text evidence="9">Belongs to the methylthiotransferase family. MiaB subfamily.</text>
</comment>
<evidence type="ECO:0000256" key="2">
    <source>
        <dbReference type="ARBA" id="ARBA00022485"/>
    </source>
</evidence>
<evidence type="ECO:0000313" key="13">
    <source>
        <dbReference type="EMBL" id="MBU5437623.1"/>
    </source>
</evidence>
<dbReference type="InterPro" id="IPR013848">
    <property type="entry name" value="Methylthiotransferase_N"/>
</dbReference>
<dbReference type="SFLD" id="SFLDS00029">
    <property type="entry name" value="Radical_SAM"/>
    <property type="match status" value="1"/>
</dbReference>
<reference evidence="13 14" key="1">
    <citation type="submission" date="2021-06" db="EMBL/GenBank/DDBJ databases">
        <authorList>
            <person name="Sun Q."/>
            <person name="Li D."/>
        </authorList>
    </citation>
    <scope>NUCLEOTIDE SEQUENCE [LARGE SCALE GENOMIC DNA]</scope>
    <source>
        <strain evidence="13 14">MSJ-40</strain>
    </source>
</reference>
<evidence type="ECO:0000256" key="6">
    <source>
        <dbReference type="ARBA" id="ARBA00023004"/>
    </source>
</evidence>
<evidence type="ECO:0000259" key="10">
    <source>
        <dbReference type="PROSITE" id="PS50926"/>
    </source>
</evidence>
<dbReference type="InterPro" id="IPR002792">
    <property type="entry name" value="TRAM_dom"/>
</dbReference>
<dbReference type="SFLD" id="SFLDG01082">
    <property type="entry name" value="B12-binding_domain_containing"/>
    <property type="match status" value="1"/>
</dbReference>
<dbReference type="InterPro" id="IPR007197">
    <property type="entry name" value="rSAM"/>
</dbReference>
<keyword evidence="3 9" id="KW-0808">Transferase</keyword>
<keyword evidence="7 9" id="KW-0411">Iron-sulfur</keyword>
<keyword evidence="2 9" id="KW-0004">4Fe-4S</keyword>
<keyword evidence="9" id="KW-0963">Cytoplasm</keyword>
<dbReference type="PROSITE" id="PS51918">
    <property type="entry name" value="RADICAL_SAM"/>
    <property type="match status" value="1"/>
</dbReference>
<dbReference type="InterPro" id="IPR006638">
    <property type="entry name" value="Elp3/MiaA/NifB-like_rSAM"/>
</dbReference>
<dbReference type="Pfam" id="PF01938">
    <property type="entry name" value="TRAM"/>
    <property type="match status" value="1"/>
</dbReference>
<feature type="domain" description="MTTase N-terminal" evidence="11">
    <location>
        <begin position="18"/>
        <end position="136"/>
    </location>
</feature>
<evidence type="ECO:0000313" key="14">
    <source>
        <dbReference type="Proteomes" id="UP000749471"/>
    </source>
</evidence>
<evidence type="ECO:0000256" key="3">
    <source>
        <dbReference type="ARBA" id="ARBA00022679"/>
    </source>
</evidence>
<dbReference type="Proteomes" id="UP000749471">
    <property type="component" value="Unassembled WGS sequence"/>
</dbReference>
<dbReference type="PANTHER" id="PTHR43020:SF2">
    <property type="entry name" value="MITOCHONDRIAL TRNA METHYLTHIOTRANSFERASE CDK5RAP1"/>
    <property type="match status" value="1"/>
</dbReference>
<dbReference type="EC" id="2.8.4.3" evidence="8 9"/>
<name>A0ABS6E3Z1_9FIRM</name>
<feature type="domain" description="TRAM" evidence="10">
    <location>
        <begin position="392"/>
        <end position="454"/>
    </location>
</feature>
<gene>
    <name evidence="9 13" type="primary">miaB</name>
    <name evidence="13" type="ORF">KQI42_06370</name>
</gene>
<dbReference type="InterPro" id="IPR006463">
    <property type="entry name" value="MiaB_methiolase"/>
</dbReference>
<dbReference type="NCBIfam" id="TIGR00089">
    <property type="entry name" value="MiaB/RimO family radical SAM methylthiotransferase"/>
    <property type="match status" value="1"/>
</dbReference>
<evidence type="ECO:0000256" key="8">
    <source>
        <dbReference type="ARBA" id="ARBA00033765"/>
    </source>
</evidence>
<dbReference type="SMART" id="SM00729">
    <property type="entry name" value="Elp3"/>
    <property type="match status" value="1"/>
</dbReference>
<evidence type="ECO:0000256" key="9">
    <source>
        <dbReference type="HAMAP-Rule" id="MF_01864"/>
    </source>
</evidence>
<proteinExistence type="inferred from homology"/>
<feature type="binding site" evidence="9">
    <location>
        <position position="27"/>
    </location>
    <ligand>
        <name>[4Fe-4S] cluster</name>
        <dbReference type="ChEBI" id="CHEBI:49883"/>
        <label>1</label>
    </ligand>
</feature>
<dbReference type="PANTHER" id="PTHR43020">
    <property type="entry name" value="CDK5 REGULATORY SUBUNIT-ASSOCIATED PROTEIN 1"/>
    <property type="match status" value="1"/>
</dbReference>
<keyword evidence="14" id="KW-1185">Reference proteome</keyword>
<comment type="catalytic activity">
    <reaction evidence="9">
        <text>N(6)-dimethylallyladenosine(37) in tRNA + (sulfur carrier)-SH + AH2 + 2 S-adenosyl-L-methionine = 2-methylsulfanyl-N(6)-dimethylallyladenosine(37) in tRNA + (sulfur carrier)-H + 5'-deoxyadenosine + L-methionine + A + S-adenosyl-L-homocysteine + 2 H(+)</text>
        <dbReference type="Rhea" id="RHEA:37067"/>
        <dbReference type="Rhea" id="RHEA-COMP:10375"/>
        <dbReference type="Rhea" id="RHEA-COMP:10376"/>
        <dbReference type="Rhea" id="RHEA-COMP:14737"/>
        <dbReference type="Rhea" id="RHEA-COMP:14739"/>
        <dbReference type="ChEBI" id="CHEBI:13193"/>
        <dbReference type="ChEBI" id="CHEBI:15378"/>
        <dbReference type="ChEBI" id="CHEBI:17319"/>
        <dbReference type="ChEBI" id="CHEBI:17499"/>
        <dbReference type="ChEBI" id="CHEBI:29917"/>
        <dbReference type="ChEBI" id="CHEBI:57844"/>
        <dbReference type="ChEBI" id="CHEBI:57856"/>
        <dbReference type="ChEBI" id="CHEBI:59789"/>
        <dbReference type="ChEBI" id="CHEBI:64428"/>
        <dbReference type="ChEBI" id="CHEBI:74415"/>
        <dbReference type="ChEBI" id="CHEBI:74417"/>
        <dbReference type="EC" id="2.8.4.3"/>
    </reaction>
</comment>
<feature type="binding site" evidence="9">
    <location>
        <position position="180"/>
    </location>
    <ligand>
        <name>[4Fe-4S] cluster</name>
        <dbReference type="ChEBI" id="CHEBI:49883"/>
        <label>2</label>
        <note>4Fe-4S-S-AdoMet</note>
    </ligand>
</feature>
<keyword evidence="9" id="KW-0819">tRNA processing</keyword>
<dbReference type="SFLD" id="SFLDG01061">
    <property type="entry name" value="methylthiotransferase"/>
    <property type="match status" value="1"/>
</dbReference>
<evidence type="ECO:0000256" key="4">
    <source>
        <dbReference type="ARBA" id="ARBA00022691"/>
    </source>
</evidence>
<keyword evidence="4 9" id="KW-0949">S-adenosyl-L-methionine</keyword>
<dbReference type="InterPro" id="IPR005839">
    <property type="entry name" value="Methylthiotransferase"/>
</dbReference>
<evidence type="ECO:0000256" key="7">
    <source>
        <dbReference type="ARBA" id="ARBA00023014"/>
    </source>
</evidence>
<sequence>MEVKARNDEYFAKTGKRRKRLTVTYGCQMNEHDSEKISWILEKMGYVLADNKEESDFIIYNTCLVRENAELRVYGQLGALKELKRKKPDLIIAVCGCMMQREDVREVITSKHKHVDIIFGTNNIHKLPELVNNYLETGKTVVDIIEDDREIIEDIDANRKYSYKAFVNIMYGCNNFCTYCIVPYTRGREKSREPENILKEIEGLAKTGCKEITLLGQNVNSYGKTLDYKYTFADLLADVNKIDGIERIRFMTSHPKDLSEELIEAYTKLDKLCEHLHLPVQSGSNKVLKSMNRKYTREDYLHLVQKLKKAVPDIAITTDLIVGFPGETEEDFNDTLNLVKQVEYDSAYTFLYSIREGTIAAKMENQIDDKTKHDRFQRLLDTLYPISLEQNKKSLNKIVQVLVEDISKNNENVLTGRTRTGKLVHFEGDKNLIGQLVNVKITTVKTFTLEGSLV</sequence>
<dbReference type="HAMAP" id="MF_01864">
    <property type="entry name" value="tRNA_metthiotr_MiaB"/>
    <property type="match status" value="1"/>
</dbReference>